<comment type="similarity">
    <text evidence="2">Belongs to the succinate/malate CoA ligase beta subunit family.</text>
</comment>
<evidence type="ECO:0000256" key="5">
    <source>
        <dbReference type="ARBA" id="ARBA00022723"/>
    </source>
</evidence>
<name>A0A6I1FDL0_9BACI</name>
<evidence type="ECO:0000256" key="3">
    <source>
        <dbReference type="ARBA" id="ARBA00022532"/>
    </source>
</evidence>
<evidence type="ECO:0000256" key="4">
    <source>
        <dbReference type="ARBA" id="ARBA00022598"/>
    </source>
</evidence>
<evidence type="ECO:0000256" key="6">
    <source>
        <dbReference type="ARBA" id="ARBA00022741"/>
    </source>
</evidence>
<dbReference type="PIRSF" id="PIRSF001554">
    <property type="entry name" value="SucCS_beta"/>
    <property type="match status" value="1"/>
</dbReference>
<comment type="cofactor">
    <cofactor evidence="1">
        <name>Mg(2+)</name>
        <dbReference type="ChEBI" id="CHEBI:18420"/>
    </cofactor>
</comment>
<dbReference type="GO" id="GO:0006099">
    <property type="term" value="P:tricarboxylic acid cycle"/>
    <property type="evidence" value="ECO:0007669"/>
    <property type="project" value="UniProtKB-KW"/>
</dbReference>
<dbReference type="InterPro" id="IPR005811">
    <property type="entry name" value="SUCC_ACL_C"/>
</dbReference>
<dbReference type="FunFam" id="3.30.470.20:FF:000002">
    <property type="entry name" value="Succinate--CoA ligase [ADP-forming] subunit beta"/>
    <property type="match status" value="1"/>
</dbReference>
<evidence type="ECO:0000259" key="9">
    <source>
        <dbReference type="PROSITE" id="PS50975"/>
    </source>
</evidence>
<gene>
    <name evidence="10" type="ORF">F9802_13940</name>
</gene>
<feature type="domain" description="ATP-grasp" evidence="9">
    <location>
        <begin position="9"/>
        <end position="216"/>
    </location>
</feature>
<dbReference type="EMBL" id="WEIO01000008">
    <property type="protein sequence ID" value="KAB7705627.1"/>
    <property type="molecule type" value="Genomic_DNA"/>
</dbReference>
<dbReference type="GO" id="GO:0042709">
    <property type="term" value="C:succinate-CoA ligase complex"/>
    <property type="evidence" value="ECO:0007669"/>
    <property type="project" value="TreeGrafter"/>
</dbReference>
<evidence type="ECO:0000313" key="11">
    <source>
        <dbReference type="Proteomes" id="UP000429595"/>
    </source>
</evidence>
<comment type="caution">
    <text evidence="10">The sequence shown here is derived from an EMBL/GenBank/DDBJ whole genome shotgun (WGS) entry which is preliminary data.</text>
</comment>
<dbReference type="Gene3D" id="3.40.50.261">
    <property type="entry name" value="Succinyl-CoA synthetase domains"/>
    <property type="match status" value="1"/>
</dbReference>
<dbReference type="InterPro" id="IPR013815">
    <property type="entry name" value="ATP_grasp_subdomain_1"/>
</dbReference>
<keyword evidence="8" id="KW-0067">ATP-binding</keyword>
<dbReference type="PANTHER" id="PTHR11815:SF10">
    <property type="entry name" value="SUCCINATE--COA LIGASE [GDP-FORMING] SUBUNIT BETA, MITOCHONDRIAL"/>
    <property type="match status" value="1"/>
</dbReference>
<dbReference type="Proteomes" id="UP000429595">
    <property type="component" value="Unassembled WGS sequence"/>
</dbReference>
<dbReference type="InterPro" id="IPR005809">
    <property type="entry name" value="Succ_CoA_ligase-like_bsu"/>
</dbReference>
<evidence type="ECO:0000256" key="1">
    <source>
        <dbReference type="ARBA" id="ARBA00001946"/>
    </source>
</evidence>
<keyword evidence="7" id="KW-0460">Magnesium</keyword>
<evidence type="ECO:0000256" key="7">
    <source>
        <dbReference type="ARBA" id="ARBA00022842"/>
    </source>
</evidence>
<proteinExistence type="inferred from homology"/>
<dbReference type="PROSITE" id="PS50975">
    <property type="entry name" value="ATP_GRASP"/>
    <property type="match status" value="1"/>
</dbReference>
<sequence length="375" mass="41383">MKLFEYQAKEIFEGSDIRVPKRTLIKEISELNEAIRQVGVPCVIKAQVLQGGRGKAGLIQFAEGLEEAKKKTYEVISRAKNMYYLMVEEAINIDKEFYISITADPISGCAMIMASAEGGVDIEEIAKTMPEKIIKTYVNLSEGLLPHQAHNLLYELGIDESMISQGTQLLFNLYDVYCKNDAELVEINPLMLTKEGSFVAGDGKISIDDNALYRHPQFSLTREHFESDVQYEAAVEGIPYLQFDGDIGLMCAGAGLTNTVFDLVNDYRSSVACYLEFGGPNYHKAVKAMKLIMQSELKVLLVVTFGTIARADVMAQGLVDAMKELKPDFPIVTAIRGTGEEKAHEILRGFGLEPLADMEEAVKKAIELAGGALVE</sequence>
<dbReference type="GO" id="GO:0046872">
    <property type="term" value="F:metal ion binding"/>
    <property type="evidence" value="ECO:0007669"/>
    <property type="project" value="UniProtKB-KW"/>
</dbReference>
<dbReference type="InterPro" id="IPR011761">
    <property type="entry name" value="ATP-grasp"/>
</dbReference>
<keyword evidence="4" id="KW-0436">Ligase</keyword>
<dbReference type="GO" id="GO:0006104">
    <property type="term" value="P:succinyl-CoA metabolic process"/>
    <property type="evidence" value="ECO:0007669"/>
    <property type="project" value="TreeGrafter"/>
</dbReference>
<dbReference type="GO" id="GO:0004775">
    <property type="term" value="F:succinate-CoA ligase (ADP-forming) activity"/>
    <property type="evidence" value="ECO:0007669"/>
    <property type="project" value="TreeGrafter"/>
</dbReference>
<keyword evidence="3" id="KW-0816">Tricarboxylic acid cycle</keyword>
<organism evidence="10 11">
    <name type="scientific">Bacillus aerolatus</name>
    <dbReference type="NCBI Taxonomy" id="2653354"/>
    <lineage>
        <taxon>Bacteria</taxon>
        <taxon>Bacillati</taxon>
        <taxon>Bacillota</taxon>
        <taxon>Bacilli</taxon>
        <taxon>Bacillales</taxon>
        <taxon>Bacillaceae</taxon>
        <taxon>Bacillus</taxon>
    </lineage>
</organism>
<dbReference type="RefSeq" id="WP_152152977.1">
    <property type="nucleotide sequence ID" value="NZ_WEIO01000008.1"/>
</dbReference>
<evidence type="ECO:0000313" key="10">
    <source>
        <dbReference type="EMBL" id="KAB7705627.1"/>
    </source>
</evidence>
<protein>
    <submittedName>
        <fullName evidence="10">ATP-grasp domain-containing protein</fullName>
    </submittedName>
</protein>
<dbReference type="Gene3D" id="3.30.470.20">
    <property type="entry name" value="ATP-grasp fold, B domain"/>
    <property type="match status" value="1"/>
</dbReference>
<dbReference type="GO" id="GO:0005524">
    <property type="term" value="F:ATP binding"/>
    <property type="evidence" value="ECO:0007669"/>
    <property type="project" value="UniProtKB-UniRule"/>
</dbReference>
<dbReference type="PANTHER" id="PTHR11815">
    <property type="entry name" value="SUCCINYL-COA SYNTHETASE BETA CHAIN"/>
    <property type="match status" value="1"/>
</dbReference>
<reference evidence="10 11" key="1">
    <citation type="submission" date="2019-10" db="EMBL/GenBank/DDBJ databases">
        <title>Bacillus aerolatum sp. nov., isolated from bioaerosol of sport playgrounds.</title>
        <authorList>
            <person name="Chen P."/>
            <person name="Zhang G."/>
        </authorList>
    </citation>
    <scope>NUCLEOTIDE SEQUENCE [LARGE SCALE GENOMIC DNA]</scope>
    <source>
        <strain evidence="10 11">CX253</strain>
    </source>
</reference>
<keyword evidence="11" id="KW-1185">Reference proteome</keyword>
<dbReference type="Gene3D" id="3.30.1490.20">
    <property type="entry name" value="ATP-grasp fold, A domain"/>
    <property type="match status" value="1"/>
</dbReference>
<dbReference type="InterPro" id="IPR013650">
    <property type="entry name" value="ATP-grasp_succ-CoA_synth-type"/>
</dbReference>
<keyword evidence="5" id="KW-0479">Metal-binding</keyword>
<evidence type="ECO:0000256" key="8">
    <source>
        <dbReference type="PROSITE-ProRule" id="PRU00409"/>
    </source>
</evidence>
<dbReference type="Pfam" id="PF08442">
    <property type="entry name" value="ATP-grasp_2"/>
    <property type="match status" value="1"/>
</dbReference>
<evidence type="ECO:0000256" key="2">
    <source>
        <dbReference type="ARBA" id="ARBA00009182"/>
    </source>
</evidence>
<accession>A0A6I1FDL0</accession>
<dbReference type="AlphaFoldDB" id="A0A6I1FDL0"/>
<keyword evidence="6 8" id="KW-0547">Nucleotide-binding</keyword>
<dbReference type="SUPFAM" id="SSF56059">
    <property type="entry name" value="Glutathione synthetase ATP-binding domain-like"/>
    <property type="match status" value="1"/>
</dbReference>
<dbReference type="InterPro" id="IPR016102">
    <property type="entry name" value="Succinyl-CoA_synth-like"/>
</dbReference>
<dbReference type="SUPFAM" id="SSF52210">
    <property type="entry name" value="Succinyl-CoA synthetase domains"/>
    <property type="match status" value="1"/>
</dbReference>
<dbReference type="Pfam" id="PF00549">
    <property type="entry name" value="Ligase_CoA"/>
    <property type="match status" value="1"/>
</dbReference>